<dbReference type="PROSITE" id="PS00938">
    <property type="entry name" value="IF3"/>
    <property type="match status" value="1"/>
</dbReference>
<evidence type="ECO:0000256" key="3">
    <source>
        <dbReference type="ARBA" id="ARBA00022917"/>
    </source>
</evidence>
<dbReference type="GO" id="GO:0005829">
    <property type="term" value="C:cytosol"/>
    <property type="evidence" value="ECO:0007669"/>
    <property type="project" value="TreeGrafter"/>
</dbReference>
<dbReference type="OrthoDB" id="9806014at2"/>
<keyword evidence="3 5" id="KW-0648">Protein biosynthesis</keyword>
<dbReference type="InterPro" id="IPR019814">
    <property type="entry name" value="Translation_initiation_fac_3_N"/>
</dbReference>
<dbReference type="Pfam" id="PF05198">
    <property type="entry name" value="IF3_N"/>
    <property type="match status" value="1"/>
</dbReference>
<dbReference type="PANTHER" id="PTHR10938">
    <property type="entry name" value="TRANSLATION INITIATION FACTOR IF-3"/>
    <property type="match status" value="1"/>
</dbReference>
<comment type="function">
    <text evidence="5">IF-3 binds to the 30S ribosomal subunit and shifts the equilibrium between 70S ribosomes and their 50S and 30S subunits in favor of the free subunits, thus enhancing the availability of 30S subunits on which protein synthesis initiation begins.</text>
</comment>
<comment type="caution">
    <text evidence="8">The sequence shown here is derived from an EMBL/GenBank/DDBJ whole genome shotgun (WGS) entry which is preliminary data.</text>
</comment>
<organism evidence="8 9">
    <name type="scientific">Candidatus Phytoplasma pini</name>
    <dbReference type="NCBI Taxonomy" id="267362"/>
    <lineage>
        <taxon>Bacteria</taxon>
        <taxon>Bacillati</taxon>
        <taxon>Mycoplasmatota</taxon>
        <taxon>Mollicutes</taxon>
        <taxon>Acholeplasmatales</taxon>
        <taxon>Acholeplasmataceae</taxon>
        <taxon>Candidatus Phytoplasma</taxon>
    </lineage>
</organism>
<dbReference type="GO" id="GO:0032790">
    <property type="term" value="P:ribosome disassembly"/>
    <property type="evidence" value="ECO:0007669"/>
    <property type="project" value="TreeGrafter"/>
</dbReference>
<dbReference type="AlphaFoldDB" id="A0A559KJX1"/>
<dbReference type="EMBL" id="VIAE01000001">
    <property type="protein sequence ID" value="TVY12407.1"/>
    <property type="molecule type" value="Genomic_DNA"/>
</dbReference>
<dbReference type="InterPro" id="IPR001288">
    <property type="entry name" value="Translation_initiation_fac_3"/>
</dbReference>
<accession>A0A559KJX1</accession>
<dbReference type="GO" id="GO:0016020">
    <property type="term" value="C:membrane"/>
    <property type="evidence" value="ECO:0007669"/>
    <property type="project" value="TreeGrafter"/>
</dbReference>
<feature type="domain" description="Translation initiation factor 3 C-terminal" evidence="6">
    <location>
        <begin position="100"/>
        <end position="186"/>
    </location>
</feature>
<dbReference type="Proteomes" id="UP000320078">
    <property type="component" value="Unassembled WGS sequence"/>
</dbReference>
<protein>
    <recommendedName>
        <fullName evidence="4 5">Translation initiation factor IF-3</fullName>
    </recommendedName>
</protein>
<evidence type="ECO:0000256" key="2">
    <source>
        <dbReference type="ARBA" id="ARBA00022540"/>
    </source>
</evidence>
<keyword evidence="9" id="KW-1185">Reference proteome</keyword>
<dbReference type="InterPro" id="IPR019813">
    <property type="entry name" value="Translation_initiation_fac3_CS"/>
</dbReference>
<reference evidence="8 9" key="1">
    <citation type="submission" date="2019-06" db="EMBL/GenBank/DDBJ databases">
        <title>Draft Genome Sequence of Candidatus Phytoplasma pini-Related Strain MDPP: A Resource for Comparative Genomics of Gymnosperm-infecting Phytoplasmas.</title>
        <authorList>
            <person name="Cai W."/>
            <person name="Costanzo S."/>
            <person name="Shao J."/>
            <person name="Zhao Y."/>
            <person name="Davis R."/>
        </authorList>
    </citation>
    <scope>NUCLEOTIDE SEQUENCE [LARGE SCALE GENOMIC DNA]</scope>
    <source>
        <strain evidence="8 9">MDPP</strain>
    </source>
</reference>
<comment type="subunit">
    <text evidence="5">Monomer.</text>
</comment>
<dbReference type="Gene3D" id="3.10.20.80">
    <property type="entry name" value="Translation initiation factor 3 (IF-3), N-terminal domain"/>
    <property type="match status" value="1"/>
</dbReference>
<evidence type="ECO:0000256" key="5">
    <source>
        <dbReference type="RuleBase" id="RU000646"/>
    </source>
</evidence>
<dbReference type="NCBIfam" id="TIGR00168">
    <property type="entry name" value="infC"/>
    <property type="match status" value="1"/>
</dbReference>
<dbReference type="RefSeq" id="WP_144658179.1">
    <property type="nucleotide sequence ID" value="NZ_VIAE01000001.1"/>
</dbReference>
<evidence type="ECO:0000313" key="9">
    <source>
        <dbReference type="Proteomes" id="UP000320078"/>
    </source>
</evidence>
<sequence>MSIKYKKNKNKDNFKENKVMDILYNEKIPQGEYLLIDENGEKLGIFDKSLIMNISSEKETDALLISANSSPKVVRLMNYSKFRYQHQKKLKQIKKKQNQIVIKKISMSPNIQDNDLFNTQIPKARNFLIKNNKVKIIIIFRGRMIQHTDLGTYILNKIISNVQDIAIIDTSLKMEGNQMIAFLSPKIKKNN</sequence>
<evidence type="ECO:0000256" key="4">
    <source>
        <dbReference type="NCBIfam" id="TIGR00168"/>
    </source>
</evidence>
<dbReference type="PANTHER" id="PTHR10938:SF0">
    <property type="entry name" value="TRANSLATION INITIATION FACTOR IF-3, MITOCHONDRIAL"/>
    <property type="match status" value="1"/>
</dbReference>
<evidence type="ECO:0000313" key="8">
    <source>
        <dbReference type="EMBL" id="TVY12407.1"/>
    </source>
</evidence>
<dbReference type="Pfam" id="PF00707">
    <property type="entry name" value="IF3_C"/>
    <property type="match status" value="1"/>
</dbReference>
<dbReference type="Gene3D" id="3.30.110.10">
    <property type="entry name" value="Translation initiation factor 3 (IF-3), C-terminal domain"/>
    <property type="match status" value="1"/>
</dbReference>
<evidence type="ECO:0000259" key="7">
    <source>
        <dbReference type="Pfam" id="PF05198"/>
    </source>
</evidence>
<evidence type="ECO:0000259" key="6">
    <source>
        <dbReference type="Pfam" id="PF00707"/>
    </source>
</evidence>
<dbReference type="GO" id="GO:0003743">
    <property type="term" value="F:translation initiation factor activity"/>
    <property type="evidence" value="ECO:0007669"/>
    <property type="project" value="UniProtKB-UniRule"/>
</dbReference>
<proteinExistence type="inferred from homology"/>
<feature type="domain" description="Translation initiation factor 3 N-terminal" evidence="7">
    <location>
        <begin position="25"/>
        <end position="92"/>
    </location>
</feature>
<dbReference type="GO" id="GO:0043022">
    <property type="term" value="F:ribosome binding"/>
    <property type="evidence" value="ECO:0007669"/>
    <property type="project" value="TreeGrafter"/>
</dbReference>
<dbReference type="InterPro" id="IPR019815">
    <property type="entry name" value="Translation_initiation_fac_3_C"/>
</dbReference>
<dbReference type="SUPFAM" id="SSF55200">
    <property type="entry name" value="Translation initiation factor IF3, C-terminal domain"/>
    <property type="match status" value="1"/>
</dbReference>
<comment type="similarity">
    <text evidence="1 5">Belongs to the IF-3 family.</text>
</comment>
<name>A0A559KJX1_9MOLU</name>
<comment type="subcellular location">
    <subcellularLocation>
        <location evidence="5">Cytoplasm</location>
    </subcellularLocation>
</comment>
<keyword evidence="2 5" id="KW-0396">Initiation factor</keyword>
<gene>
    <name evidence="8" type="primary">infC</name>
    <name evidence="8" type="ORF">MDPP_0023</name>
</gene>
<dbReference type="SUPFAM" id="SSF54364">
    <property type="entry name" value="Translation initiation factor IF3, N-terminal domain"/>
    <property type="match status" value="1"/>
</dbReference>
<evidence type="ECO:0000256" key="1">
    <source>
        <dbReference type="ARBA" id="ARBA00005439"/>
    </source>
</evidence>
<dbReference type="InterPro" id="IPR036788">
    <property type="entry name" value="T_IF-3_C_sf"/>
</dbReference>
<dbReference type="InterPro" id="IPR036787">
    <property type="entry name" value="T_IF-3_N_sf"/>
</dbReference>